<evidence type="ECO:0000256" key="3">
    <source>
        <dbReference type="ARBA" id="ARBA00022692"/>
    </source>
</evidence>
<accession>A0ABR0PJB1</accession>
<dbReference type="InterPro" id="IPR002794">
    <property type="entry name" value="DUF92_TMEM19"/>
</dbReference>
<comment type="subcellular location">
    <subcellularLocation>
        <location evidence="1">Membrane</location>
        <topology evidence="1">Multi-pass membrane protein</topology>
    </subcellularLocation>
</comment>
<proteinExistence type="inferred from homology"/>
<organism evidence="9 10">
    <name type="scientific">Gossypium arboreum</name>
    <name type="common">Tree cotton</name>
    <name type="synonym">Gossypium nanking</name>
    <dbReference type="NCBI Taxonomy" id="29729"/>
    <lineage>
        <taxon>Eukaryota</taxon>
        <taxon>Viridiplantae</taxon>
        <taxon>Streptophyta</taxon>
        <taxon>Embryophyta</taxon>
        <taxon>Tracheophyta</taxon>
        <taxon>Spermatophyta</taxon>
        <taxon>Magnoliopsida</taxon>
        <taxon>eudicotyledons</taxon>
        <taxon>Gunneridae</taxon>
        <taxon>Pentapetalae</taxon>
        <taxon>rosids</taxon>
        <taxon>malvids</taxon>
        <taxon>Malvales</taxon>
        <taxon>Malvaceae</taxon>
        <taxon>Malvoideae</taxon>
        <taxon>Gossypium</taxon>
    </lineage>
</organism>
<keyword evidence="4 7" id="KW-1133">Transmembrane helix</keyword>
<evidence type="ECO:0000313" key="10">
    <source>
        <dbReference type="Proteomes" id="UP001358586"/>
    </source>
</evidence>
<dbReference type="Gene3D" id="2.40.50.770">
    <property type="entry name" value="RecQ-mediated genome instability protein Rmi1, C-terminal domain"/>
    <property type="match status" value="1"/>
</dbReference>
<dbReference type="InterPro" id="IPR013894">
    <property type="entry name" value="RMI1_OB"/>
</dbReference>
<keyword evidence="5 7" id="KW-0472">Membrane</keyword>
<keyword evidence="10" id="KW-1185">Reference proteome</keyword>
<dbReference type="PANTHER" id="PTHR13353">
    <property type="entry name" value="TRANSMEMBRANE PROTEIN 19"/>
    <property type="match status" value="1"/>
</dbReference>
<dbReference type="Pfam" id="PF01940">
    <property type="entry name" value="DUF92"/>
    <property type="match status" value="1"/>
</dbReference>
<feature type="compositionally biased region" description="Basic and acidic residues" evidence="6">
    <location>
        <begin position="249"/>
        <end position="266"/>
    </location>
</feature>
<feature type="transmembrane region" description="Helical" evidence="7">
    <location>
        <begin position="492"/>
        <end position="512"/>
    </location>
</feature>
<protein>
    <recommendedName>
        <fullName evidence="8">RecQ mediated genome instability protein 1 OB-fold domain-containing protein</fullName>
    </recommendedName>
</protein>
<feature type="region of interest" description="Disordered" evidence="6">
    <location>
        <begin position="189"/>
        <end position="336"/>
    </location>
</feature>
<evidence type="ECO:0000313" key="9">
    <source>
        <dbReference type="EMBL" id="KAK5824524.1"/>
    </source>
</evidence>
<comment type="similarity">
    <text evidence="2">Belongs to the TMEM19 family.</text>
</comment>
<feature type="transmembrane region" description="Helical" evidence="7">
    <location>
        <begin position="668"/>
        <end position="688"/>
    </location>
</feature>
<feature type="domain" description="RecQ mediated genome instability protein 1 OB-fold" evidence="8">
    <location>
        <begin position="82"/>
        <end position="182"/>
    </location>
</feature>
<feature type="transmembrane region" description="Helical" evidence="7">
    <location>
        <begin position="437"/>
        <end position="466"/>
    </location>
</feature>
<dbReference type="Proteomes" id="UP001358586">
    <property type="component" value="Chromosome 6"/>
</dbReference>
<evidence type="ECO:0000256" key="2">
    <source>
        <dbReference type="ARBA" id="ARBA00009012"/>
    </source>
</evidence>
<feature type="compositionally biased region" description="Polar residues" evidence="6">
    <location>
        <begin position="228"/>
        <end position="237"/>
    </location>
</feature>
<dbReference type="PANTHER" id="PTHR13353:SF14">
    <property type="entry name" value="PROTEIN PGR"/>
    <property type="match status" value="1"/>
</dbReference>
<dbReference type="EMBL" id="JARKNE010000006">
    <property type="protein sequence ID" value="KAK5824524.1"/>
    <property type="molecule type" value="Genomic_DNA"/>
</dbReference>
<sequence length="689" mass="75130">MEEVTATAPNEKAVVEILRNRGWCLGDLDQVNALIVLYTALSDDVDACSIADKVEPELVNMDLRSISGKSLPELNLRKSSHILGPKVLQISSVRDISRSTIAEFSGNSSSSRLLRLGLTDGHSEMTAIEYSHVPAIPDNVVPGTKIRVENKAMIKAGILCLNPKVVTLLGGVVQSLYEEWEMNKKYSGFSRSSLSSSQENSTCGPPPFEKLQIEAPSSSRSAHPGRSYNYSESTLNSAGPAMASSVGKTESRSSKRNQDVEVKPENVDNGLKTAFIAEKTEENPSSSEARPKEVAESAPLQNQAASQKLLQKMSHSNLDNRHSRGRKYKGKGKQEEPMVFTLDEWEKRKVGTKPQTRIEYPETSDEDLARQLQAQLDLEDYHTQSMHDTEAENIKRIKKNKKMERTLTRSLIAVVISSLAAIRSYRRKSLDLSGALAGFLVMTIHFVVGYRFGAMLLAFFFTSSMLTKVGEDKKRRVDADFKEGGQRDWIQVLYNSGIAAVLSVLIGNLTGWEDKCLDSNDSVLITSLIGGIIGHYSCCNGDTWSSEIGVLSDDQPRLITTFKSVRRGTNGGVTKTGLLAALAAGSVIGLTFVLVGFLTTRCSNEMGMKQLLVIPLSAVAGLLGSIIDSLLGATLQFSGFCSVRNKVVGKPGPTVKRISGLNFLDNNAVNLVSILLTTLLTSFACVYIF</sequence>
<evidence type="ECO:0000256" key="7">
    <source>
        <dbReference type="SAM" id="Phobius"/>
    </source>
</evidence>
<keyword evidence="3 7" id="KW-0812">Transmembrane</keyword>
<name>A0ABR0PJB1_GOSAR</name>
<evidence type="ECO:0000256" key="1">
    <source>
        <dbReference type="ARBA" id="ARBA00004141"/>
    </source>
</evidence>
<feature type="transmembrane region" description="Helical" evidence="7">
    <location>
        <begin position="611"/>
        <end position="635"/>
    </location>
</feature>
<evidence type="ECO:0000256" key="5">
    <source>
        <dbReference type="ARBA" id="ARBA00023136"/>
    </source>
</evidence>
<feature type="compositionally biased region" description="Polar residues" evidence="6">
    <location>
        <begin position="299"/>
        <end position="317"/>
    </location>
</feature>
<dbReference type="InterPro" id="IPR042470">
    <property type="entry name" value="RMI1_N_C_sf"/>
</dbReference>
<evidence type="ECO:0000256" key="6">
    <source>
        <dbReference type="SAM" id="MobiDB-lite"/>
    </source>
</evidence>
<gene>
    <name evidence="9" type="ORF">PVK06_019299</name>
</gene>
<feature type="compositionally biased region" description="Low complexity" evidence="6">
    <location>
        <begin position="189"/>
        <end position="203"/>
    </location>
</feature>
<dbReference type="Pfam" id="PF08585">
    <property type="entry name" value="RMI1_N_C"/>
    <property type="match status" value="1"/>
</dbReference>
<evidence type="ECO:0000256" key="4">
    <source>
        <dbReference type="ARBA" id="ARBA00022989"/>
    </source>
</evidence>
<reference evidence="9 10" key="1">
    <citation type="submission" date="2023-03" db="EMBL/GenBank/DDBJ databases">
        <title>WGS of Gossypium arboreum.</title>
        <authorList>
            <person name="Yu D."/>
        </authorList>
    </citation>
    <scope>NUCLEOTIDE SEQUENCE [LARGE SCALE GENOMIC DNA]</scope>
    <source>
        <tissue evidence="9">Leaf</tissue>
    </source>
</reference>
<feature type="transmembrane region" description="Helical" evidence="7">
    <location>
        <begin position="578"/>
        <end position="599"/>
    </location>
</feature>
<dbReference type="SMART" id="SM01161">
    <property type="entry name" value="DUF1767"/>
    <property type="match status" value="1"/>
</dbReference>
<evidence type="ECO:0000259" key="8">
    <source>
        <dbReference type="Pfam" id="PF08585"/>
    </source>
</evidence>
<comment type="caution">
    <text evidence="9">The sequence shown here is derived from an EMBL/GenBank/DDBJ whole genome shotgun (WGS) entry which is preliminary data.</text>
</comment>